<dbReference type="EnsemblProtists" id="EOD20149">
    <property type="protein sequence ID" value="EOD20149"/>
    <property type="gene ID" value="EMIHUDRAFT_470009"/>
</dbReference>
<feature type="transmembrane region" description="Helical" evidence="2">
    <location>
        <begin position="454"/>
        <end position="472"/>
    </location>
</feature>
<evidence type="ECO:0000313" key="3">
    <source>
        <dbReference type="EnsemblProtists" id="EOD20149"/>
    </source>
</evidence>
<feature type="compositionally biased region" description="Basic and acidic residues" evidence="1">
    <location>
        <begin position="60"/>
        <end position="69"/>
    </location>
</feature>
<feature type="transmembrane region" description="Helical" evidence="2">
    <location>
        <begin position="347"/>
        <end position="368"/>
    </location>
</feature>
<organism evidence="3 4">
    <name type="scientific">Emiliania huxleyi (strain CCMP1516)</name>
    <dbReference type="NCBI Taxonomy" id="280463"/>
    <lineage>
        <taxon>Eukaryota</taxon>
        <taxon>Haptista</taxon>
        <taxon>Haptophyta</taxon>
        <taxon>Prymnesiophyceae</taxon>
        <taxon>Isochrysidales</taxon>
        <taxon>Noelaerhabdaceae</taxon>
        <taxon>Emiliania</taxon>
    </lineage>
</organism>
<feature type="transmembrane region" description="Helical" evidence="2">
    <location>
        <begin position="419"/>
        <end position="442"/>
    </location>
</feature>
<keyword evidence="4" id="KW-1185">Reference proteome</keyword>
<accession>A0A0D3J9G4</accession>
<name>A0A0D3J9G4_EMIH1</name>
<dbReference type="RefSeq" id="XP_005772578.1">
    <property type="nucleotide sequence ID" value="XM_005772521.1"/>
</dbReference>
<reference evidence="4" key="1">
    <citation type="journal article" date="2013" name="Nature">
        <title>Pan genome of the phytoplankton Emiliania underpins its global distribution.</title>
        <authorList>
            <person name="Read B.A."/>
            <person name="Kegel J."/>
            <person name="Klute M.J."/>
            <person name="Kuo A."/>
            <person name="Lefebvre S.C."/>
            <person name="Maumus F."/>
            <person name="Mayer C."/>
            <person name="Miller J."/>
            <person name="Monier A."/>
            <person name="Salamov A."/>
            <person name="Young J."/>
            <person name="Aguilar M."/>
            <person name="Claverie J.M."/>
            <person name="Frickenhaus S."/>
            <person name="Gonzalez K."/>
            <person name="Herman E.K."/>
            <person name="Lin Y.C."/>
            <person name="Napier J."/>
            <person name="Ogata H."/>
            <person name="Sarno A.F."/>
            <person name="Shmutz J."/>
            <person name="Schroeder D."/>
            <person name="de Vargas C."/>
            <person name="Verret F."/>
            <person name="von Dassow P."/>
            <person name="Valentin K."/>
            <person name="Van de Peer Y."/>
            <person name="Wheeler G."/>
            <person name="Dacks J.B."/>
            <person name="Delwiche C.F."/>
            <person name="Dyhrman S.T."/>
            <person name="Glockner G."/>
            <person name="John U."/>
            <person name="Richards T."/>
            <person name="Worden A.Z."/>
            <person name="Zhang X."/>
            <person name="Grigoriev I.V."/>
            <person name="Allen A.E."/>
            <person name="Bidle K."/>
            <person name="Borodovsky M."/>
            <person name="Bowler C."/>
            <person name="Brownlee C."/>
            <person name="Cock J.M."/>
            <person name="Elias M."/>
            <person name="Gladyshev V.N."/>
            <person name="Groth M."/>
            <person name="Guda C."/>
            <person name="Hadaegh A."/>
            <person name="Iglesias-Rodriguez M.D."/>
            <person name="Jenkins J."/>
            <person name="Jones B.M."/>
            <person name="Lawson T."/>
            <person name="Leese F."/>
            <person name="Lindquist E."/>
            <person name="Lobanov A."/>
            <person name="Lomsadze A."/>
            <person name="Malik S.B."/>
            <person name="Marsh M.E."/>
            <person name="Mackinder L."/>
            <person name="Mock T."/>
            <person name="Mueller-Roeber B."/>
            <person name="Pagarete A."/>
            <person name="Parker M."/>
            <person name="Probert I."/>
            <person name="Quesneville H."/>
            <person name="Raines C."/>
            <person name="Rensing S.A."/>
            <person name="Riano-Pachon D.M."/>
            <person name="Richier S."/>
            <person name="Rokitta S."/>
            <person name="Shiraiwa Y."/>
            <person name="Soanes D.M."/>
            <person name="van der Giezen M."/>
            <person name="Wahlund T.M."/>
            <person name="Williams B."/>
            <person name="Wilson W."/>
            <person name="Wolfe G."/>
            <person name="Wurch L.L."/>
        </authorList>
    </citation>
    <scope>NUCLEOTIDE SEQUENCE</scope>
</reference>
<keyword evidence="2" id="KW-0472">Membrane</keyword>
<protein>
    <submittedName>
        <fullName evidence="3">Uncharacterized protein</fullName>
    </submittedName>
</protein>
<dbReference type="PaxDb" id="2903-EOD20149"/>
<sequence>MQQAAVQSQSWQATGKEKERAVYRAIEEDIDSKRRFREEAGDLGYVGGEYTKRSAASRASYDRQAEESRPQGSYTRPEELVTAGTARAASARATAAELRERREAQAQEQRLHAEVKKFGPRPTPAMEGRPPEGVAFGEWDRRESVLAGVHAEMQRRGLGSLLRAQSETGAKFIQFDRCLKARPFGVHLPSDAVASVQSYQSFDTLFDACVAVREQMGAEEELREAAVDQRGDDLSDGQAAEAADKEHVDLSRFKRLVVAGGGGGRFYVNGSALVDAVCGSRHSRDNVLSLLSDADRWLLLPPGGFSSLGHAALAVARSDMGKQMVARQEERARLAAAPAVQLKTTKLPIGIFQFLLLPSLLSSMLFIFSRAAEWTHNSFIELPQRAIASASGSVRIPGWHCPAPLSFVKAGLITLLRNLLWLLKYTGICLSFIVPGITTYQLGLLVDHPSMVKMGYVLCLHFLPAIICVICCDDRGMAAFGLRLLSFLAGKSVGSLGWAAWQVRLSEYAHEVFWLHAQHATLGPAWVGALAAAPYLTYISFQSTWAAIEYTFVTDSSGVTRIRRVPFIKIVHVADARVFRFFYAGKVPGATINTRNMAKALGTFSTGAPGIMRSGLGALTTELRAGGSLGVPWRPHGVDHPAAPNSPVRGEWRVCFPLRQVGKRAELALRPFVPAWGGARLRSLSVEKVLFRWAPAPAAQQAAADAGAEAAAAADAASINLHVAAAAAADSSEGAAALEAAEAAHAAAVEEAAEAAEVAEVLLTEREALLKVVESEAFRTAWQRWGGVAVVHDMARRILSLGPAELTALAEYLCNNRGVTGPFVVESPPLVRMLWQEHPEVAALREAGVLPGPDVLPLLHVAVQYGQQPTAADVSAINVYLAEARSSVRLDLSQLAAEQKRLLHGGSDAFAQMLRDSGYDLEPLRAVDAVTHVSS</sequence>
<proteinExistence type="predicted"/>
<dbReference type="GeneID" id="17265689"/>
<keyword evidence="2" id="KW-0812">Transmembrane</keyword>
<evidence type="ECO:0000256" key="2">
    <source>
        <dbReference type="SAM" id="Phobius"/>
    </source>
</evidence>
<evidence type="ECO:0000256" key="1">
    <source>
        <dbReference type="SAM" id="MobiDB-lite"/>
    </source>
</evidence>
<feature type="region of interest" description="Disordered" evidence="1">
    <location>
        <begin position="36"/>
        <end position="85"/>
    </location>
</feature>
<keyword evidence="2" id="KW-1133">Transmembrane helix</keyword>
<feature type="compositionally biased region" description="Low complexity" evidence="1">
    <location>
        <begin position="1"/>
        <end position="13"/>
    </location>
</feature>
<dbReference type="HOGENOM" id="CLU_313408_0_0_1"/>
<dbReference type="KEGG" id="ehx:EMIHUDRAFT_470009"/>
<feature type="transmembrane region" description="Helical" evidence="2">
    <location>
        <begin position="484"/>
        <end position="501"/>
    </location>
</feature>
<evidence type="ECO:0000313" key="4">
    <source>
        <dbReference type="Proteomes" id="UP000013827"/>
    </source>
</evidence>
<reference evidence="3" key="2">
    <citation type="submission" date="2024-10" db="UniProtKB">
        <authorList>
            <consortium name="EnsemblProtists"/>
        </authorList>
    </citation>
    <scope>IDENTIFICATION</scope>
</reference>
<dbReference type="Proteomes" id="UP000013827">
    <property type="component" value="Unassembled WGS sequence"/>
</dbReference>
<dbReference type="AlphaFoldDB" id="A0A0D3J9G4"/>
<feature type="region of interest" description="Disordered" evidence="1">
    <location>
        <begin position="1"/>
        <end position="20"/>
    </location>
</feature>